<dbReference type="Gene3D" id="1.10.10.10">
    <property type="entry name" value="Winged helix-like DNA-binding domain superfamily/Winged helix DNA-binding domain"/>
    <property type="match status" value="1"/>
</dbReference>
<dbReference type="InterPro" id="IPR032710">
    <property type="entry name" value="NTF2-like_dom_sf"/>
</dbReference>
<dbReference type="InterPro" id="IPR036388">
    <property type="entry name" value="WH-like_DNA-bd_sf"/>
</dbReference>
<dbReference type="AlphaFoldDB" id="A0A0M6ZG87"/>
<evidence type="ECO:0000313" key="4">
    <source>
        <dbReference type="Proteomes" id="UP000049983"/>
    </source>
</evidence>
<organism evidence="3 4">
    <name type="scientific">Roseibium album</name>
    <dbReference type="NCBI Taxonomy" id="311410"/>
    <lineage>
        <taxon>Bacteria</taxon>
        <taxon>Pseudomonadati</taxon>
        <taxon>Pseudomonadota</taxon>
        <taxon>Alphaproteobacteria</taxon>
        <taxon>Hyphomicrobiales</taxon>
        <taxon>Stappiaceae</taxon>
        <taxon>Roseibium</taxon>
    </lineage>
</organism>
<dbReference type="OrthoDB" id="5497412at2"/>
<feature type="domain" description="HTH luxR-type" evidence="2">
    <location>
        <begin position="266"/>
        <end position="323"/>
    </location>
</feature>
<dbReference type="PANTHER" id="PTHR43214">
    <property type="entry name" value="TWO-COMPONENT RESPONSE REGULATOR"/>
    <property type="match status" value="1"/>
</dbReference>
<keyword evidence="1" id="KW-0238">DNA-binding</keyword>
<dbReference type="Pfam" id="PF00196">
    <property type="entry name" value="GerE"/>
    <property type="match status" value="1"/>
</dbReference>
<protein>
    <submittedName>
        <fullName evidence="3">ATP-dependent transcriptional regulator</fullName>
    </submittedName>
</protein>
<gene>
    <name evidence="3" type="ORF">LA5096_03831</name>
</gene>
<evidence type="ECO:0000259" key="2">
    <source>
        <dbReference type="SMART" id="SM00421"/>
    </source>
</evidence>
<dbReference type="InterPro" id="IPR016032">
    <property type="entry name" value="Sig_transdc_resp-reg_C-effctor"/>
</dbReference>
<proteinExistence type="predicted"/>
<accession>A0A0M6ZG87</accession>
<dbReference type="Proteomes" id="UP000049983">
    <property type="component" value="Unassembled WGS sequence"/>
</dbReference>
<dbReference type="InterPro" id="IPR000792">
    <property type="entry name" value="Tscrpt_reg_LuxR_C"/>
</dbReference>
<dbReference type="CDD" id="cd06170">
    <property type="entry name" value="LuxR_C_like"/>
    <property type="match status" value="1"/>
</dbReference>
<dbReference type="EMBL" id="CXWC01000011">
    <property type="protein sequence ID" value="CTQ73873.1"/>
    <property type="molecule type" value="Genomic_DNA"/>
</dbReference>
<reference evidence="4" key="1">
    <citation type="submission" date="2015-07" db="EMBL/GenBank/DDBJ databases">
        <authorList>
            <person name="Rodrigo-Torres Lidia"/>
            <person name="Arahal R.David."/>
        </authorList>
    </citation>
    <scope>NUCLEOTIDE SEQUENCE [LARGE SCALE GENOMIC DNA]</scope>
    <source>
        <strain evidence="4">CECT 5096</strain>
    </source>
</reference>
<keyword evidence="4" id="KW-1185">Reference proteome</keyword>
<dbReference type="SMART" id="SM00421">
    <property type="entry name" value="HTH_LUXR"/>
    <property type="match status" value="1"/>
</dbReference>
<dbReference type="STRING" id="311410.LA5095_00691"/>
<dbReference type="GO" id="GO:0006355">
    <property type="term" value="P:regulation of DNA-templated transcription"/>
    <property type="evidence" value="ECO:0007669"/>
    <property type="project" value="InterPro"/>
</dbReference>
<dbReference type="Gene3D" id="3.10.450.50">
    <property type="match status" value="1"/>
</dbReference>
<dbReference type="SUPFAM" id="SSF54427">
    <property type="entry name" value="NTF2-like"/>
    <property type="match status" value="1"/>
</dbReference>
<dbReference type="InterPro" id="IPR039420">
    <property type="entry name" value="WalR-like"/>
</dbReference>
<name>A0A0M6ZG87_9HYPH</name>
<evidence type="ECO:0000313" key="3">
    <source>
        <dbReference type="EMBL" id="CTQ73873.1"/>
    </source>
</evidence>
<dbReference type="GO" id="GO:0003677">
    <property type="term" value="F:DNA binding"/>
    <property type="evidence" value="ECO:0007669"/>
    <property type="project" value="UniProtKB-KW"/>
</dbReference>
<dbReference type="PRINTS" id="PR00038">
    <property type="entry name" value="HTHLUXR"/>
</dbReference>
<sequence>MNMSEYLNLPAARDAIRQVLEADIKSYLARDRDAWLECWVNDSRFRSIMECGTMQIAHSFEEFRLNVFDAMDTEPEPVKAEVRFENLEIEISNNVAWATYEETVTSTSNPRAAPNHSHNFRLLEHANGAWRILFHGCWAESLRDIESAAIEVAEDGRVLWMNRAAQSELKNFKGLTVSNGTLRASKPSWNSELRNAISGAHRLTGFGEFNRAKSSGGGEVQFPVVLGENTDGALLLCWVKVADGRVYILFGHNSDLSKQIEILQVIYALSKSQAEIVRLIANGLEIAEAADALGVSKNTARTHLRRVYEKVGVRSQIELLRLIVGFDT</sequence>
<dbReference type="SUPFAM" id="SSF46894">
    <property type="entry name" value="C-terminal effector domain of the bipartite response regulators"/>
    <property type="match status" value="1"/>
</dbReference>
<evidence type="ECO:0000256" key="1">
    <source>
        <dbReference type="ARBA" id="ARBA00023125"/>
    </source>
</evidence>